<gene>
    <name evidence="1" type="ORF">A2731_02720</name>
</gene>
<sequence>MRGLTKGQLNSKIKYLVLGKEGLTLTNQNKPLCFRLECPKVPSGTQLVVPFYFIDCHDQVAEASLAFEFCGADCLFRFAGARTNTQILEEVLSTCWHQKQSAASRPRGAPKIKVEKAEDDKVNTEFLIPTSWTAGKSQAMVSLPSSSPQLAATLWEACGRDHFRLLQYLYENAATPPKDKLHPIVIRFLVPARQRIEVSIPFASLDEAYEIWQQNGQDYFGFLHLLLEKNGGKEGSSL</sequence>
<dbReference type="AlphaFoldDB" id="A0A1G1XTF0"/>
<dbReference type="Proteomes" id="UP000176241">
    <property type="component" value="Unassembled WGS sequence"/>
</dbReference>
<evidence type="ECO:0000313" key="2">
    <source>
        <dbReference type="Proteomes" id="UP000176241"/>
    </source>
</evidence>
<organism evidence="1 2">
    <name type="scientific">Candidatus Buchananbacteria bacterium RIFCSPHIGHO2_01_FULL_39_8</name>
    <dbReference type="NCBI Taxonomy" id="1797533"/>
    <lineage>
        <taxon>Bacteria</taxon>
        <taxon>Candidatus Buchananiibacteriota</taxon>
    </lineage>
</organism>
<protein>
    <submittedName>
        <fullName evidence="1">Uncharacterized protein</fullName>
    </submittedName>
</protein>
<proteinExistence type="predicted"/>
<accession>A0A1G1XTF0</accession>
<comment type="caution">
    <text evidence="1">The sequence shown here is derived from an EMBL/GenBank/DDBJ whole genome shotgun (WGS) entry which is preliminary data.</text>
</comment>
<name>A0A1G1XTF0_9BACT</name>
<dbReference type="EMBL" id="MHIC01000051">
    <property type="protein sequence ID" value="OGY43308.1"/>
    <property type="molecule type" value="Genomic_DNA"/>
</dbReference>
<reference evidence="1 2" key="1">
    <citation type="journal article" date="2016" name="Nat. Commun.">
        <title>Thousands of microbial genomes shed light on interconnected biogeochemical processes in an aquifer system.</title>
        <authorList>
            <person name="Anantharaman K."/>
            <person name="Brown C.T."/>
            <person name="Hug L.A."/>
            <person name="Sharon I."/>
            <person name="Castelle C.J."/>
            <person name="Probst A.J."/>
            <person name="Thomas B.C."/>
            <person name="Singh A."/>
            <person name="Wilkins M.J."/>
            <person name="Karaoz U."/>
            <person name="Brodie E.L."/>
            <person name="Williams K.H."/>
            <person name="Hubbard S.S."/>
            <person name="Banfield J.F."/>
        </authorList>
    </citation>
    <scope>NUCLEOTIDE SEQUENCE [LARGE SCALE GENOMIC DNA]</scope>
</reference>
<evidence type="ECO:0000313" key="1">
    <source>
        <dbReference type="EMBL" id="OGY43308.1"/>
    </source>
</evidence>